<accession>A0A8J2HJT1</accession>
<dbReference type="AlphaFoldDB" id="A0A8J2HJT1"/>
<evidence type="ECO:0000256" key="1">
    <source>
        <dbReference type="SAM" id="Phobius"/>
    </source>
</evidence>
<organism evidence="3 4">
    <name type="scientific">Cotesia congregata</name>
    <name type="common">Parasitoid wasp</name>
    <name type="synonym">Apanteles congregatus</name>
    <dbReference type="NCBI Taxonomy" id="51543"/>
    <lineage>
        <taxon>Eukaryota</taxon>
        <taxon>Metazoa</taxon>
        <taxon>Ecdysozoa</taxon>
        <taxon>Arthropoda</taxon>
        <taxon>Hexapoda</taxon>
        <taxon>Insecta</taxon>
        <taxon>Pterygota</taxon>
        <taxon>Neoptera</taxon>
        <taxon>Endopterygota</taxon>
        <taxon>Hymenoptera</taxon>
        <taxon>Apocrita</taxon>
        <taxon>Ichneumonoidea</taxon>
        <taxon>Braconidae</taxon>
        <taxon>Microgastrinae</taxon>
        <taxon>Cotesia</taxon>
    </lineage>
</organism>
<sequence>MYKEAIICLVGTFCILQIVDSHPSIASTSFDAKKGNQDIKYTVYPESHGDSKFCFKLSKMADKSYMPSVELIIHSLLPFNQTERSSEILVQKESFLFIVEPSLSENAREALRLLQLSSNFFIFYVFLFLATINMVGFFILYCVSNLHYFYIWKFINKTSQNLKESYKEKIKLVLCWLLSTASWILLVFITYTMCNLIYFGKFDFFYEQNVRFDVDQESTLCLTPQQFAEKLATILSEKRINGAANFNQSDEFVQDSQQEEQNIMIIRYWDSFSIFDSNFWIKLIVYLLFSGEYVLLKIFIVIPTLIVMTIALMIYYTKVMVKSIYMLLNRIFDLKKELDSKVIVTPVLTLESNLKGSVTLELCTEKK</sequence>
<dbReference type="Proteomes" id="UP000786811">
    <property type="component" value="Unassembled WGS sequence"/>
</dbReference>
<proteinExistence type="predicted"/>
<reference evidence="3" key="1">
    <citation type="submission" date="2021-04" db="EMBL/GenBank/DDBJ databases">
        <authorList>
            <person name="Chebbi M.A.C M."/>
        </authorList>
    </citation>
    <scope>NUCLEOTIDE SEQUENCE</scope>
</reference>
<feature type="chain" id="PRO_5035283881" evidence="2">
    <location>
        <begin position="22"/>
        <end position="367"/>
    </location>
</feature>
<dbReference type="OrthoDB" id="10357124at2759"/>
<keyword evidence="1" id="KW-0472">Membrane</keyword>
<keyword evidence="2" id="KW-0732">Signal</keyword>
<evidence type="ECO:0000256" key="2">
    <source>
        <dbReference type="SAM" id="SignalP"/>
    </source>
</evidence>
<name>A0A8J2HJT1_COTCN</name>
<feature type="transmembrane region" description="Helical" evidence="1">
    <location>
        <begin position="294"/>
        <end position="316"/>
    </location>
</feature>
<dbReference type="EMBL" id="CAJNRD030001122">
    <property type="protein sequence ID" value="CAG5099731.1"/>
    <property type="molecule type" value="Genomic_DNA"/>
</dbReference>
<protein>
    <submittedName>
        <fullName evidence="3">Uncharacterized protein</fullName>
    </submittedName>
</protein>
<feature type="transmembrane region" description="Helical" evidence="1">
    <location>
        <begin position="121"/>
        <end position="151"/>
    </location>
</feature>
<keyword evidence="4" id="KW-1185">Reference proteome</keyword>
<keyword evidence="1" id="KW-1133">Transmembrane helix</keyword>
<evidence type="ECO:0000313" key="4">
    <source>
        <dbReference type="Proteomes" id="UP000786811"/>
    </source>
</evidence>
<feature type="transmembrane region" description="Helical" evidence="1">
    <location>
        <begin position="172"/>
        <end position="199"/>
    </location>
</feature>
<gene>
    <name evidence="3" type="ORF">HICCMSTLAB_LOCUS9206</name>
</gene>
<keyword evidence="1" id="KW-0812">Transmembrane</keyword>
<evidence type="ECO:0000313" key="3">
    <source>
        <dbReference type="EMBL" id="CAG5099731.1"/>
    </source>
</evidence>
<comment type="caution">
    <text evidence="3">The sequence shown here is derived from an EMBL/GenBank/DDBJ whole genome shotgun (WGS) entry which is preliminary data.</text>
</comment>
<feature type="signal peptide" evidence="2">
    <location>
        <begin position="1"/>
        <end position="21"/>
    </location>
</feature>